<keyword evidence="4" id="KW-1185">Reference proteome</keyword>
<comment type="caution">
    <text evidence="3">The sequence shown here is derived from an EMBL/GenBank/DDBJ whole genome shotgun (WGS) entry which is preliminary data.</text>
</comment>
<evidence type="ECO:0000259" key="2">
    <source>
        <dbReference type="Pfam" id="PF07589"/>
    </source>
</evidence>
<evidence type="ECO:0000313" key="4">
    <source>
        <dbReference type="Proteomes" id="UP000197068"/>
    </source>
</evidence>
<keyword evidence="1" id="KW-0732">Signal</keyword>
<reference evidence="3 4" key="1">
    <citation type="submission" date="2017-06" db="EMBL/GenBank/DDBJ databases">
        <title>Whole Genome Sequences of Colwellia marinimaniae MTCD1.</title>
        <authorList>
            <person name="Kusumoto H."/>
            <person name="Inoue M."/>
            <person name="Tanikawa K."/>
            <person name="Maeji H."/>
            <person name="Cameron J.H."/>
            <person name="Bartlett D.H."/>
        </authorList>
    </citation>
    <scope>NUCLEOTIDE SEQUENCE [LARGE SCALE GENOMIC DNA]</scope>
    <source>
        <strain evidence="3 4">MTCD1</strain>
    </source>
</reference>
<proteinExistence type="predicted"/>
<evidence type="ECO:0000313" key="3">
    <source>
        <dbReference type="EMBL" id="GAW96843.1"/>
    </source>
</evidence>
<feature type="chain" id="PRO_5046535755" description="Ice-binding protein C-terminal domain-containing protein" evidence="1">
    <location>
        <begin position="23"/>
        <end position="269"/>
    </location>
</feature>
<protein>
    <recommendedName>
        <fullName evidence="2">Ice-binding protein C-terminal domain-containing protein</fullName>
    </recommendedName>
</protein>
<feature type="domain" description="Ice-binding protein C-terminal" evidence="2">
    <location>
        <begin position="244"/>
        <end position="267"/>
    </location>
</feature>
<dbReference type="EMBL" id="BDQM01000020">
    <property type="protein sequence ID" value="GAW96843.1"/>
    <property type="molecule type" value="Genomic_DNA"/>
</dbReference>
<gene>
    <name evidence="3" type="ORF">MTCD1_02466</name>
</gene>
<feature type="signal peptide" evidence="1">
    <location>
        <begin position="1"/>
        <end position="22"/>
    </location>
</feature>
<dbReference type="NCBIfam" id="TIGR02595">
    <property type="entry name" value="PEP_CTERM"/>
    <property type="match status" value="1"/>
</dbReference>
<dbReference type="Pfam" id="PF07589">
    <property type="entry name" value="PEP-CTERM"/>
    <property type="match status" value="1"/>
</dbReference>
<dbReference type="InterPro" id="IPR013424">
    <property type="entry name" value="Ice-binding_C"/>
</dbReference>
<dbReference type="Proteomes" id="UP000197068">
    <property type="component" value="Unassembled WGS sequence"/>
</dbReference>
<accession>A0ABQ0MWT6</accession>
<name>A0ABQ0MWT6_9GAMM</name>
<evidence type="ECO:0000256" key="1">
    <source>
        <dbReference type="SAM" id="SignalP"/>
    </source>
</evidence>
<dbReference type="RefSeq" id="WP_057179389.1">
    <property type="nucleotide sequence ID" value="NZ_BDQM01000020.1"/>
</dbReference>
<sequence length="269" mass="28060">MNHFKKIIAASAIALASTAASAGEISVGGITWDATDHAGGILAETSSQQWFTTGVSTQSNGDVNSVATTRVTDTELVGVGEFSGFFDTRGVGYTFNPTVCSVCELTFSFGGLIVTDSGFNTDNAWLNVYIDNSFSTEDIFNPALGIWETKTTLGDFGNGTVVGSTAYNQVTEATNGILWASFSIDSYVEATANTFSTMGLSVIGGIAEVVAALDYQETRSDIIMTQSAISSTGYSRSMNGQFASVPEPTSLAIFGLALLGLAGASRRKA</sequence>
<organism evidence="3 4">
    <name type="scientific">Colwellia marinimaniae</name>
    <dbReference type="NCBI Taxonomy" id="1513592"/>
    <lineage>
        <taxon>Bacteria</taxon>
        <taxon>Pseudomonadati</taxon>
        <taxon>Pseudomonadota</taxon>
        <taxon>Gammaproteobacteria</taxon>
        <taxon>Alteromonadales</taxon>
        <taxon>Colwelliaceae</taxon>
        <taxon>Colwellia</taxon>
    </lineage>
</organism>